<evidence type="ECO:0000313" key="2">
    <source>
        <dbReference type="Proteomes" id="UP001154114"/>
    </source>
</evidence>
<keyword evidence="2" id="KW-1185">Reference proteome</keyword>
<sequence length="239" mass="27205">METGEEVLEKIRTAVNAREEGIRIDRIRKGKDRKIIIGCETKEEIGKVKERIKNAGTNLTVEEVTNKDPLVVLMEVLKVNTNDDVLKGLRNQNGHLLKGLREEDDRVEVKYRKRARNLLTEHVVLKVSPEIWRRLTQAKGVHMDLQRIRVADQSPLIQCARCLGYGHTRRLCETTEDICSHCGGKHLSSECEKRKDGNPPRCTNCSGAGLETVDHSAFSRECPVRRRWEALARAGVQYC</sequence>
<reference evidence="1" key="1">
    <citation type="submission" date="2021-12" db="EMBL/GenBank/DDBJ databases">
        <authorList>
            <person name="King R."/>
        </authorList>
    </citation>
    <scope>NUCLEOTIDE SEQUENCE</scope>
</reference>
<organism evidence="1 2">
    <name type="scientific">Chrysodeixis includens</name>
    <name type="common">Soybean looper</name>
    <name type="synonym">Pseudoplusia includens</name>
    <dbReference type="NCBI Taxonomy" id="689277"/>
    <lineage>
        <taxon>Eukaryota</taxon>
        <taxon>Metazoa</taxon>
        <taxon>Ecdysozoa</taxon>
        <taxon>Arthropoda</taxon>
        <taxon>Hexapoda</taxon>
        <taxon>Insecta</taxon>
        <taxon>Pterygota</taxon>
        <taxon>Neoptera</taxon>
        <taxon>Endopterygota</taxon>
        <taxon>Lepidoptera</taxon>
        <taxon>Glossata</taxon>
        <taxon>Ditrysia</taxon>
        <taxon>Noctuoidea</taxon>
        <taxon>Noctuidae</taxon>
        <taxon>Plusiinae</taxon>
        <taxon>Chrysodeixis</taxon>
    </lineage>
</organism>
<protein>
    <submittedName>
        <fullName evidence="1">Uncharacterized protein</fullName>
    </submittedName>
</protein>
<dbReference type="AlphaFoldDB" id="A0A9N8Q0S9"/>
<proteinExistence type="predicted"/>
<dbReference type="Proteomes" id="UP001154114">
    <property type="component" value="Chromosome 26"/>
</dbReference>
<name>A0A9N8Q0S9_CHRIL</name>
<dbReference type="EMBL" id="LR824029">
    <property type="protein sequence ID" value="CAD0206062.1"/>
    <property type="molecule type" value="Genomic_DNA"/>
</dbReference>
<accession>A0A9N8Q0S9</accession>
<gene>
    <name evidence="1" type="ORF">CINC_LOCUS8358</name>
</gene>
<dbReference type="OrthoDB" id="10022108at2759"/>
<evidence type="ECO:0000313" key="1">
    <source>
        <dbReference type="EMBL" id="CAD0206062.1"/>
    </source>
</evidence>